<sequence>CPLSSGPKYDPDADFHYDYQTLRIGGLAFAGFLVILSVILLTGKYPDFCPKLLEKPLF</sequence>
<organism evidence="8 9">
    <name type="scientific">Esox lucius</name>
    <name type="common">Northern pike</name>
    <dbReference type="NCBI Taxonomy" id="8010"/>
    <lineage>
        <taxon>Eukaryota</taxon>
        <taxon>Metazoa</taxon>
        <taxon>Chordata</taxon>
        <taxon>Craniata</taxon>
        <taxon>Vertebrata</taxon>
        <taxon>Euteleostomi</taxon>
        <taxon>Actinopterygii</taxon>
        <taxon>Neopterygii</taxon>
        <taxon>Teleostei</taxon>
        <taxon>Protacanthopterygii</taxon>
        <taxon>Esociformes</taxon>
        <taxon>Esocidae</taxon>
        <taxon>Esox</taxon>
    </lineage>
</organism>
<accession>A0AAY5K9M9</accession>
<evidence type="ECO:0000256" key="1">
    <source>
        <dbReference type="ARBA" id="ARBA00004167"/>
    </source>
</evidence>
<evidence type="ECO:0000256" key="4">
    <source>
        <dbReference type="ARBA" id="ARBA00022692"/>
    </source>
</evidence>
<dbReference type="GO" id="GO:0006811">
    <property type="term" value="P:monoatomic ion transport"/>
    <property type="evidence" value="ECO:0007669"/>
    <property type="project" value="UniProtKB-KW"/>
</dbReference>
<reference evidence="8" key="3">
    <citation type="submission" date="2025-09" db="UniProtKB">
        <authorList>
            <consortium name="Ensembl"/>
        </authorList>
    </citation>
    <scope>IDENTIFICATION</scope>
</reference>
<proteinExistence type="inferred from homology"/>
<evidence type="ECO:0000313" key="8">
    <source>
        <dbReference type="Ensembl" id="ENSELUP00000085904.1"/>
    </source>
</evidence>
<dbReference type="GeneTree" id="ENSGT00960000187503"/>
<keyword evidence="3 7" id="KW-0813">Transport</keyword>
<reference evidence="8 9" key="1">
    <citation type="submission" date="2020-02" db="EMBL/GenBank/DDBJ databases">
        <title>Esox lucius (northern pike) genome, fEsoLuc1, primary haplotype.</title>
        <authorList>
            <person name="Myers G."/>
            <person name="Karagic N."/>
            <person name="Meyer A."/>
            <person name="Pippel M."/>
            <person name="Reichard M."/>
            <person name="Winkler S."/>
            <person name="Tracey A."/>
            <person name="Sims Y."/>
            <person name="Howe K."/>
            <person name="Rhie A."/>
            <person name="Formenti G."/>
            <person name="Durbin R."/>
            <person name="Fedrigo O."/>
            <person name="Jarvis E.D."/>
        </authorList>
    </citation>
    <scope>NUCLEOTIDE SEQUENCE [LARGE SCALE GENOMIC DNA]</scope>
</reference>
<keyword evidence="4 7" id="KW-0812">Transmembrane</keyword>
<evidence type="ECO:0000256" key="3">
    <source>
        <dbReference type="ARBA" id="ARBA00022448"/>
    </source>
</evidence>
<keyword evidence="7" id="KW-1133">Transmembrane helix</keyword>
<comment type="similarity">
    <text evidence="2 7">Belongs to the FXYD family.</text>
</comment>
<dbReference type="Ensembl" id="ENSELUT00000099961.1">
    <property type="protein sequence ID" value="ENSELUP00000085904.1"/>
    <property type="gene ID" value="ENSELUG00000036252.1"/>
</dbReference>
<feature type="transmembrane region" description="Helical" evidence="7">
    <location>
        <begin position="20"/>
        <end position="41"/>
    </location>
</feature>
<dbReference type="GO" id="GO:0043269">
    <property type="term" value="P:regulation of monoatomic ion transport"/>
    <property type="evidence" value="ECO:0007669"/>
    <property type="project" value="InterPro"/>
</dbReference>
<comment type="subcellular location">
    <subcellularLocation>
        <location evidence="1">Membrane</location>
        <topology evidence="1">Single-pass membrane protein</topology>
    </subcellularLocation>
</comment>
<dbReference type="CDD" id="cd20330">
    <property type="entry name" value="FXYD12"/>
    <property type="match status" value="1"/>
</dbReference>
<keyword evidence="9" id="KW-1185">Reference proteome</keyword>
<evidence type="ECO:0000256" key="6">
    <source>
        <dbReference type="ARBA" id="ARBA00023136"/>
    </source>
</evidence>
<dbReference type="Proteomes" id="UP000265140">
    <property type="component" value="Chromosome 1"/>
</dbReference>
<evidence type="ECO:0000313" key="9">
    <source>
        <dbReference type="Proteomes" id="UP000265140"/>
    </source>
</evidence>
<evidence type="ECO:0000256" key="2">
    <source>
        <dbReference type="ARBA" id="ARBA00005948"/>
    </source>
</evidence>
<dbReference type="AlphaFoldDB" id="A0AAY5K9M9"/>
<dbReference type="Pfam" id="PF02038">
    <property type="entry name" value="ATP1G1_PLM_MAT8"/>
    <property type="match status" value="1"/>
</dbReference>
<dbReference type="GO" id="GO:0099106">
    <property type="term" value="F:ion channel regulator activity"/>
    <property type="evidence" value="ECO:0007669"/>
    <property type="project" value="InterPro"/>
</dbReference>
<protein>
    <recommendedName>
        <fullName evidence="7">FXYD domain-containing ion transport regulator</fullName>
    </recommendedName>
</protein>
<reference evidence="8" key="2">
    <citation type="submission" date="2025-08" db="UniProtKB">
        <authorList>
            <consortium name="Ensembl"/>
        </authorList>
    </citation>
    <scope>IDENTIFICATION</scope>
</reference>
<name>A0AAY5K9M9_ESOLU</name>
<dbReference type="Gene3D" id="1.20.5.780">
    <property type="entry name" value="Single helix bin"/>
    <property type="match status" value="1"/>
</dbReference>
<keyword evidence="5 7" id="KW-0406">Ion transport</keyword>
<evidence type="ECO:0000256" key="7">
    <source>
        <dbReference type="RuleBase" id="RU364131"/>
    </source>
</evidence>
<keyword evidence="6 7" id="KW-0472">Membrane</keyword>
<dbReference type="GO" id="GO:0016020">
    <property type="term" value="C:membrane"/>
    <property type="evidence" value="ECO:0007669"/>
    <property type="project" value="UniProtKB-SubCell"/>
</dbReference>
<evidence type="ECO:0000256" key="5">
    <source>
        <dbReference type="ARBA" id="ARBA00023065"/>
    </source>
</evidence>
<dbReference type="InterPro" id="IPR000272">
    <property type="entry name" value="Ion-transport_regulator_FXYD"/>
</dbReference>